<comment type="caution">
    <text evidence="5">The sequence shown here is derived from an EMBL/GenBank/DDBJ whole genome shotgun (WGS) entry which is preliminary data.</text>
</comment>
<feature type="region of interest" description="Disordered" evidence="3">
    <location>
        <begin position="152"/>
        <end position="172"/>
    </location>
</feature>
<dbReference type="GO" id="GO:0005975">
    <property type="term" value="P:carbohydrate metabolic process"/>
    <property type="evidence" value="ECO:0007669"/>
    <property type="project" value="UniProtKB-ARBA"/>
</dbReference>
<dbReference type="NCBIfam" id="TIGR04183">
    <property type="entry name" value="Por_Secre_tail"/>
    <property type="match status" value="1"/>
</dbReference>
<dbReference type="InterPro" id="IPR026444">
    <property type="entry name" value="Secre_tail"/>
</dbReference>
<protein>
    <submittedName>
        <fullName evidence="5">Putative secreted protein (Por secretion system target)</fullName>
    </submittedName>
</protein>
<accession>A0A2S6IN72</accession>
<organism evidence="5 6">
    <name type="scientific">Nonlabens xylanidelens</name>
    <dbReference type="NCBI Taxonomy" id="191564"/>
    <lineage>
        <taxon>Bacteria</taxon>
        <taxon>Pseudomonadati</taxon>
        <taxon>Bacteroidota</taxon>
        <taxon>Flavobacteriia</taxon>
        <taxon>Flavobacteriales</taxon>
        <taxon>Flavobacteriaceae</taxon>
        <taxon>Nonlabens</taxon>
    </lineage>
</organism>
<evidence type="ECO:0000259" key="4">
    <source>
        <dbReference type="SMART" id="SM00560"/>
    </source>
</evidence>
<evidence type="ECO:0000313" key="5">
    <source>
        <dbReference type="EMBL" id="PPK95658.1"/>
    </source>
</evidence>
<dbReference type="EMBL" id="PTJE01000002">
    <property type="protein sequence ID" value="PPK95658.1"/>
    <property type="molecule type" value="Genomic_DNA"/>
</dbReference>
<gene>
    <name evidence="5" type="ORF">LY01_01250</name>
</gene>
<dbReference type="Pfam" id="PF13385">
    <property type="entry name" value="Laminin_G_3"/>
    <property type="match status" value="1"/>
</dbReference>
<feature type="domain" description="LamG-like jellyroll fold" evidence="4">
    <location>
        <begin position="953"/>
        <end position="1087"/>
    </location>
</feature>
<dbReference type="Gene3D" id="2.60.40.10">
    <property type="entry name" value="Immunoglobulins"/>
    <property type="match status" value="1"/>
</dbReference>
<evidence type="ECO:0000256" key="2">
    <source>
        <dbReference type="ARBA" id="ARBA00023157"/>
    </source>
</evidence>
<keyword evidence="6" id="KW-1185">Reference proteome</keyword>
<dbReference type="NCBIfam" id="NF012200">
    <property type="entry name" value="choice_anch_D"/>
    <property type="match status" value="1"/>
</dbReference>
<evidence type="ECO:0000256" key="3">
    <source>
        <dbReference type="SAM" id="MobiDB-lite"/>
    </source>
</evidence>
<name>A0A2S6IN72_9FLAO</name>
<dbReference type="RefSeq" id="WP_104514958.1">
    <property type="nucleotide sequence ID" value="NZ_MQVW01000002.1"/>
</dbReference>
<dbReference type="Proteomes" id="UP000239002">
    <property type="component" value="Unassembled WGS sequence"/>
</dbReference>
<dbReference type="InterPro" id="IPR058515">
    <property type="entry name" value="DUF8202"/>
</dbReference>
<dbReference type="OrthoDB" id="2582440at2"/>
<sequence length="1783" mass="194328">MKKITQPEQNYSLVFILFFLISVSSIAQTSRVTLDINWPTNSGQNYVLVYDPAGTELGRYCNPTNCYNGANTSYSTTIDFGCLPDANNYRVRLFDRFNNGWGTSSVTVNSGGSPVLTSTITGGQSGASFFFNVSGGGCGAPTPEIDIIGNGLSISNNDSTPDTADSTDFGTADGSTSLSKTFTIENTGTGPLTLSGAPVTISGVNAGDFAVTSQPLNSIPAGSSSDFTIEFSRSVPGLSHATIELNSNDADEGTYNFNITASSAGPVSTLYYENFDAGTGGWTSTSISGFEFSLGTVFNEKGEGDYWYTDNWNNFPSNASATVTSPIISTLGYTDLKFWIDFRTNTNDGDDGMRVQYSSNGGATWNTLGTDSSGENWYNSGDVDGFANNADGWTGDNSNLDNSLSRFEEASHDLPTIASNNPNLRFRIAFASDGSNTDDGVLFDNIIITGRKIITDTAPDGPADVNDNLTLWLRSQDIASTDGTLLPLWEDQALDNDAFEVPASAPVFANNVTNNINFNSTVAFDRSQQQHLRGKGGFNSNDYWIVVRSTIDMTGALAGETMLLGAKYAPVNPAKDPSGLGWGPVSARYDDEVIAHSVGTVSENDPADGSYGRALSDASGTFDDVHILNVKNNPANNQTEIYLNGRKIDNQTGVTQVTRQTLNFSGFSNKPFYIAAGRYQLNGLPFETHLNGEITEVFSYRDRKSELVQQRIYSYLAIKNGVSLHQPSSTLDDHRADWDYLDSDDNVIWDYSSNTQFNYDVAAIARDDKSELFQKQSKSENSTSIVAIGLDKVEDLGSQNLEVFENDKDFLFWGHNGQDLNAYATVINHDLGIANSVSTSLTRVNRIWKIEEKTATDIATTEVRVATSDFSGLPALTANREYVLIVADDANFTTNLETRFFSNDGSYERASYNFDGIKYFTLGITDVKYDDRSVSFDGVDDHIIIDNPQGLGSNFSASAWVLSAGLNSTNTERTIVAKRADGTGFQLSLKNDNRISLRWNGSTLQEMVSNTALSDGVWRHIGFSYDGTTAKIYIDGVLDIQEPFSTPLPDGNLLGIGARIDEDETAHDHFNGEIDEIRMWDIALSQNQIRFIMNQELQENSNLVAGKTIPTTITKNDISGLNWNDLTAYYSMNSFIGTALNDESVNKGYGRMANENYFELRNQTAPLPYISGADGVWENTSSWENGSLLYTPGSTRVINGVVEKINWNIVRTKDEVTISNTDIILLGLFVESKEMNVDNDHGLTITHVLDLQSSIDLKGESQLVQLTNSDLLESTTGYIERDQQGTGITYDYNYWSSPVSITTVNSNNNGYTLDNVLKDGTLVNTPRDLNWTGTGVRDGIPGDATTAATISGRWLYKYSNLTSNTYSNWQYAGSNGAINSGEGWTMKGTGSATEQNYVFVGKPNNGDIDLPINAGNDYLIGNPYPSALDAHEFISDNPNLDGTLYFWEHWGGNTHILARYQGGYAMYNYSGGVANATIGTSNPDVNQGGIPTKRPERFVPVAQGFFVTGITDGTIRFRNDQRNFVTEASGNSLFVAAPGASSGNVAYDDYNGINDPRPKIRLGFDSPSTIHRQLLLTIDANASMSYDNAFDGVQIDEQIDDMAFILGNQNLSIQGINAMDPLVELPLMVKLDAAGSITIKLDDIKNVESTQKIFLKDAVLNTYTDLMNGDYHSPILAAGVNSTRYSIVFNDPVTLSNEDVVLQENDLIVYTPAGTETLNIKKGQQILVETLTLTNMLGQQVKTWDVTDQDGIISVPVANLASGNYIIVLDTNFGLQSRKVIIK</sequence>
<dbReference type="InterPro" id="IPR013320">
    <property type="entry name" value="ConA-like_dom_sf"/>
</dbReference>
<evidence type="ECO:0000313" key="6">
    <source>
        <dbReference type="Proteomes" id="UP000239002"/>
    </source>
</evidence>
<dbReference type="Pfam" id="PF26628">
    <property type="entry name" value="DUF8202"/>
    <property type="match status" value="1"/>
</dbReference>
<dbReference type="InterPro" id="IPR006558">
    <property type="entry name" value="LamG-like"/>
</dbReference>
<proteinExistence type="predicted"/>
<dbReference type="SMART" id="SM00560">
    <property type="entry name" value="LamGL"/>
    <property type="match status" value="1"/>
</dbReference>
<keyword evidence="1" id="KW-0732">Signal</keyword>
<dbReference type="Gene3D" id="2.60.120.200">
    <property type="match status" value="1"/>
</dbReference>
<evidence type="ECO:0000256" key="1">
    <source>
        <dbReference type="ARBA" id="ARBA00022729"/>
    </source>
</evidence>
<dbReference type="Gene3D" id="2.60.120.260">
    <property type="entry name" value="Galactose-binding domain-like"/>
    <property type="match status" value="1"/>
</dbReference>
<reference evidence="5 6" key="1">
    <citation type="submission" date="2018-02" db="EMBL/GenBank/DDBJ databases">
        <title>Genomic Encyclopedia of Archaeal and Bacterial Type Strains, Phase II (KMG-II): from individual species to whole genera.</title>
        <authorList>
            <person name="Goeker M."/>
        </authorList>
    </citation>
    <scope>NUCLEOTIDE SEQUENCE [LARGE SCALE GENOMIC DNA]</scope>
    <source>
        <strain evidence="5 6">DSM 16809</strain>
    </source>
</reference>
<keyword evidence="2" id="KW-1015">Disulfide bond</keyword>
<dbReference type="GO" id="GO:0004553">
    <property type="term" value="F:hydrolase activity, hydrolyzing O-glycosyl compounds"/>
    <property type="evidence" value="ECO:0007669"/>
    <property type="project" value="UniProtKB-ARBA"/>
</dbReference>
<dbReference type="InterPro" id="IPR013783">
    <property type="entry name" value="Ig-like_fold"/>
</dbReference>
<dbReference type="GO" id="GO:0005737">
    <property type="term" value="C:cytoplasm"/>
    <property type="evidence" value="ECO:0007669"/>
    <property type="project" value="UniProtKB-SubCell"/>
</dbReference>
<dbReference type="SUPFAM" id="SSF49899">
    <property type="entry name" value="Concanavalin A-like lectins/glucanases"/>
    <property type="match status" value="1"/>
</dbReference>